<dbReference type="OrthoDB" id="407298at2759"/>
<evidence type="ECO:0000256" key="4">
    <source>
        <dbReference type="ARBA" id="ARBA00022723"/>
    </source>
</evidence>
<dbReference type="InterPro" id="IPR036851">
    <property type="entry name" value="Chloroperoxidase-like_sf"/>
</dbReference>
<dbReference type="PANTHER" id="PTHR33577">
    <property type="entry name" value="STERIGMATOCYSTIN BIOSYNTHESIS PEROXIDASE STCC-RELATED"/>
    <property type="match status" value="1"/>
</dbReference>
<comment type="similarity">
    <text evidence="7">Belongs to the chloroperoxidase family.</text>
</comment>
<feature type="chain" id="PRO_5013929021" evidence="8">
    <location>
        <begin position="23"/>
        <end position="286"/>
    </location>
</feature>
<dbReference type="EMBL" id="LKMD01000108">
    <property type="protein sequence ID" value="PIA88467.1"/>
    <property type="molecule type" value="Genomic_DNA"/>
</dbReference>
<dbReference type="Proteomes" id="UP001302367">
    <property type="component" value="Chromosome 5"/>
</dbReference>
<keyword evidence="6" id="KW-0408">Iron</keyword>
<evidence type="ECO:0000313" key="10">
    <source>
        <dbReference type="EMBL" id="PIA88467.1"/>
    </source>
</evidence>
<dbReference type="Pfam" id="PF01328">
    <property type="entry name" value="Peroxidase_2"/>
    <property type="match status" value="1"/>
</dbReference>
<evidence type="ECO:0000256" key="5">
    <source>
        <dbReference type="ARBA" id="ARBA00023002"/>
    </source>
</evidence>
<evidence type="ECO:0000313" key="13">
    <source>
        <dbReference type="Proteomes" id="UP001302367"/>
    </source>
</evidence>
<evidence type="ECO:0000259" key="9">
    <source>
        <dbReference type="PROSITE" id="PS51405"/>
    </source>
</evidence>
<evidence type="ECO:0000256" key="2">
    <source>
        <dbReference type="ARBA" id="ARBA00022559"/>
    </source>
</evidence>
<evidence type="ECO:0000256" key="6">
    <source>
        <dbReference type="ARBA" id="ARBA00023004"/>
    </source>
</evidence>
<dbReference type="PROSITE" id="PS51405">
    <property type="entry name" value="HEME_HALOPEROXIDASE"/>
    <property type="match status" value="1"/>
</dbReference>
<dbReference type="Proteomes" id="UP000230605">
    <property type="component" value="Chromosome 5"/>
</dbReference>
<keyword evidence="13" id="KW-1185">Reference proteome</keyword>
<evidence type="ECO:0000256" key="7">
    <source>
        <dbReference type="ARBA" id="ARBA00025795"/>
    </source>
</evidence>
<evidence type="ECO:0000256" key="3">
    <source>
        <dbReference type="ARBA" id="ARBA00022617"/>
    </source>
</evidence>
<dbReference type="EMBL" id="CP134188">
    <property type="protein sequence ID" value="WPB02753.1"/>
    <property type="molecule type" value="Genomic_DNA"/>
</dbReference>
<evidence type="ECO:0000256" key="1">
    <source>
        <dbReference type="ARBA" id="ARBA00001970"/>
    </source>
</evidence>
<accession>A0A2G5H7F4</accession>
<dbReference type="GO" id="GO:0004601">
    <property type="term" value="F:peroxidase activity"/>
    <property type="evidence" value="ECO:0007669"/>
    <property type="project" value="UniProtKB-KW"/>
</dbReference>
<keyword evidence="8" id="KW-0732">Signal</keyword>
<feature type="domain" description="Heme haloperoxidase family profile" evidence="9">
    <location>
        <begin position="25"/>
        <end position="238"/>
    </location>
</feature>
<name>A0A2G5H7F4_CERBT</name>
<dbReference type="GO" id="GO:0046872">
    <property type="term" value="F:metal ion binding"/>
    <property type="evidence" value="ECO:0007669"/>
    <property type="project" value="UniProtKB-KW"/>
</dbReference>
<feature type="signal peptide" evidence="8">
    <location>
        <begin position="1"/>
        <end position="22"/>
    </location>
</feature>
<keyword evidence="2 10" id="KW-0575">Peroxidase</keyword>
<evidence type="ECO:0000313" key="12">
    <source>
        <dbReference type="Proteomes" id="UP000230605"/>
    </source>
</evidence>
<keyword evidence="5" id="KW-0560">Oxidoreductase</keyword>
<comment type="cofactor">
    <cofactor evidence="1">
        <name>heme b</name>
        <dbReference type="ChEBI" id="CHEBI:60344"/>
    </cofactor>
</comment>
<dbReference type="Gene3D" id="1.10.489.10">
    <property type="entry name" value="Chloroperoxidase-like"/>
    <property type="match status" value="1"/>
</dbReference>
<evidence type="ECO:0000313" key="11">
    <source>
        <dbReference type="EMBL" id="WPB02753.1"/>
    </source>
</evidence>
<sequence>MLFQGSSAFSLASILALAAGQAAPAGHEYIPPGPNDVRSPCPGINSAANHVCYIPRSGKNITPLQVAQGLKEGLNVGLDFGLVVGQGATVSNPNPLAGTFNMDQLRAHNFPIEHDVSLSRQDFYQGSNLNFNQDIFNQVLAFYEGMERTSLPVAMHAQWARVDRQRQLNGDKLIYGPRQLVLGLVESSLYQSVMGNPITGEAPISYVRSFFEQERLPYELGWTKPAVETNFATLGIMANNMLLTDPGEFGEQLPELTGDLVQDVFQLRDPLTGTLVNATCALLGRC</sequence>
<evidence type="ECO:0000256" key="8">
    <source>
        <dbReference type="SAM" id="SignalP"/>
    </source>
</evidence>
<dbReference type="InterPro" id="IPR000028">
    <property type="entry name" value="Chloroperoxidase"/>
</dbReference>
<organism evidence="10 12">
    <name type="scientific">Cercospora beticola</name>
    <name type="common">Sugarbeet leaf spot fungus</name>
    <dbReference type="NCBI Taxonomy" id="122368"/>
    <lineage>
        <taxon>Eukaryota</taxon>
        <taxon>Fungi</taxon>
        <taxon>Dikarya</taxon>
        <taxon>Ascomycota</taxon>
        <taxon>Pezizomycotina</taxon>
        <taxon>Dothideomycetes</taxon>
        <taxon>Dothideomycetidae</taxon>
        <taxon>Mycosphaerellales</taxon>
        <taxon>Mycosphaerellaceae</taxon>
        <taxon>Cercospora</taxon>
    </lineage>
</organism>
<protein>
    <submittedName>
        <fullName evidence="10">Putative sterigmatocystin biosynthesis peroxidase stcC</fullName>
    </submittedName>
</protein>
<gene>
    <name evidence="10" type="ORF">CB0940_06838</name>
    <name evidence="11" type="ORF">RHO25_007389</name>
</gene>
<keyword evidence="3" id="KW-0349">Heme</keyword>
<reference evidence="11 13" key="2">
    <citation type="submission" date="2023-09" db="EMBL/GenBank/DDBJ databases">
        <title>Complete-Gapless Cercospora beticola genome.</title>
        <authorList>
            <person name="Wyatt N.A."/>
            <person name="Spanner R.E."/>
            <person name="Bolton M.D."/>
        </authorList>
    </citation>
    <scope>NUCLEOTIDE SEQUENCE [LARGE SCALE GENOMIC DNA]</scope>
    <source>
        <strain evidence="11">Cb09-40</strain>
    </source>
</reference>
<dbReference type="AlphaFoldDB" id="A0A2G5H7F4"/>
<proteinExistence type="inferred from homology"/>
<keyword evidence="4" id="KW-0479">Metal-binding</keyword>
<reference evidence="10 12" key="1">
    <citation type="submission" date="2015-10" db="EMBL/GenBank/DDBJ databases">
        <title>The cercosporin biosynthetic gene cluster was horizontally transferred to several fungal lineages and shown to be expanded in Cercospora beticola based on microsynteny with recipient genomes.</title>
        <authorList>
            <person name="De Jonge R."/>
            <person name="Ebert M.K."/>
            <person name="Suttle J.C."/>
            <person name="Jurick Ii W.M."/>
            <person name="Secor G.A."/>
            <person name="Thomma B.P."/>
            <person name="Van De Peer Y."/>
            <person name="Bolton M.D."/>
        </authorList>
    </citation>
    <scope>NUCLEOTIDE SEQUENCE [LARGE SCALE GENOMIC DNA]</scope>
    <source>
        <strain evidence="10 12">09-40</strain>
    </source>
</reference>
<dbReference type="SUPFAM" id="SSF47571">
    <property type="entry name" value="Cloroperoxidase"/>
    <property type="match status" value="1"/>
</dbReference>
<dbReference type="PANTHER" id="PTHR33577:SF9">
    <property type="entry name" value="PEROXIDASE STCC"/>
    <property type="match status" value="1"/>
</dbReference>